<evidence type="ECO:0000313" key="2">
    <source>
        <dbReference type="EMBL" id="ELT98924.1"/>
    </source>
</evidence>
<organism evidence="2">
    <name type="scientific">Capitella teleta</name>
    <name type="common">Polychaete worm</name>
    <dbReference type="NCBI Taxonomy" id="283909"/>
    <lineage>
        <taxon>Eukaryota</taxon>
        <taxon>Metazoa</taxon>
        <taxon>Spiralia</taxon>
        <taxon>Lophotrochozoa</taxon>
        <taxon>Annelida</taxon>
        <taxon>Polychaeta</taxon>
        <taxon>Sedentaria</taxon>
        <taxon>Scolecida</taxon>
        <taxon>Capitellidae</taxon>
        <taxon>Capitella</taxon>
    </lineage>
</organism>
<feature type="transmembrane region" description="Helical" evidence="1">
    <location>
        <begin position="110"/>
        <end position="131"/>
    </location>
</feature>
<gene>
    <name evidence="2" type="ORF">CAPTEDRAFT_218053</name>
</gene>
<accession>R7TYW1</accession>
<dbReference type="Proteomes" id="UP000014760">
    <property type="component" value="Unassembled WGS sequence"/>
</dbReference>
<keyword evidence="1" id="KW-1133">Transmembrane helix</keyword>
<sequence>MDKLTANQMGLGCWILNSPGDGSLNLGLGFWSGIISQDKDLQPRNVSVLSTRGWGVANHYGKMTPDKSQNSLSLDLVHGIDLDEMLASSFSIKEETQCSLSHITRSEHQAFLNIFLLLVVTLCTLMTPLVLAGKPQQNPTTTHPPRRGTLVTVPSPIDFRGIDALSHGGRDNPIFIAHSQLQDFVARVLYTELSQEYFNDIVSLPEYEFTQEVNGFAEEDEDDSEAVLEEQAAEALRRLLDVIQGARTKVQQRDYLKYTLNKNGNLSYIYLANNQARKASLVN</sequence>
<dbReference type="HOGENOM" id="CLU_984308_0_0_1"/>
<evidence type="ECO:0000313" key="4">
    <source>
        <dbReference type="Proteomes" id="UP000014760"/>
    </source>
</evidence>
<dbReference type="AlphaFoldDB" id="R7TYW1"/>
<keyword evidence="1" id="KW-0812">Transmembrane</keyword>
<keyword evidence="4" id="KW-1185">Reference proteome</keyword>
<protein>
    <submittedName>
        <fullName evidence="2 3">Uncharacterized protein</fullName>
    </submittedName>
</protein>
<reference evidence="4" key="1">
    <citation type="submission" date="2012-12" db="EMBL/GenBank/DDBJ databases">
        <authorList>
            <person name="Hellsten U."/>
            <person name="Grimwood J."/>
            <person name="Chapman J.A."/>
            <person name="Shapiro H."/>
            <person name="Aerts A."/>
            <person name="Otillar R.P."/>
            <person name="Terry A.Y."/>
            <person name="Boore J.L."/>
            <person name="Simakov O."/>
            <person name="Marletaz F."/>
            <person name="Cho S.-J."/>
            <person name="Edsinger-Gonzales E."/>
            <person name="Havlak P."/>
            <person name="Kuo D.-H."/>
            <person name="Larsson T."/>
            <person name="Lv J."/>
            <person name="Arendt D."/>
            <person name="Savage R."/>
            <person name="Osoegawa K."/>
            <person name="de Jong P."/>
            <person name="Lindberg D.R."/>
            <person name="Seaver E.C."/>
            <person name="Weisblat D.A."/>
            <person name="Putnam N.H."/>
            <person name="Grigoriev I.V."/>
            <person name="Rokhsar D.S."/>
        </authorList>
    </citation>
    <scope>NUCLEOTIDE SEQUENCE</scope>
    <source>
        <strain evidence="4">I ESC-2004</strain>
    </source>
</reference>
<reference evidence="3" key="3">
    <citation type="submission" date="2015-06" db="UniProtKB">
        <authorList>
            <consortium name="EnsemblMetazoa"/>
        </authorList>
    </citation>
    <scope>IDENTIFICATION</scope>
</reference>
<keyword evidence="1" id="KW-0472">Membrane</keyword>
<name>R7TYW1_CAPTE</name>
<evidence type="ECO:0000313" key="3">
    <source>
        <dbReference type="EnsemblMetazoa" id="CapteP218053"/>
    </source>
</evidence>
<dbReference type="EMBL" id="KB307434">
    <property type="protein sequence ID" value="ELT98924.1"/>
    <property type="molecule type" value="Genomic_DNA"/>
</dbReference>
<evidence type="ECO:0000256" key="1">
    <source>
        <dbReference type="SAM" id="Phobius"/>
    </source>
</evidence>
<proteinExistence type="predicted"/>
<dbReference type="EMBL" id="AMQN01010259">
    <property type="status" value="NOT_ANNOTATED_CDS"/>
    <property type="molecule type" value="Genomic_DNA"/>
</dbReference>
<reference evidence="2 4" key="2">
    <citation type="journal article" date="2013" name="Nature">
        <title>Insights into bilaterian evolution from three spiralian genomes.</title>
        <authorList>
            <person name="Simakov O."/>
            <person name="Marletaz F."/>
            <person name="Cho S.J."/>
            <person name="Edsinger-Gonzales E."/>
            <person name="Havlak P."/>
            <person name="Hellsten U."/>
            <person name="Kuo D.H."/>
            <person name="Larsson T."/>
            <person name="Lv J."/>
            <person name="Arendt D."/>
            <person name="Savage R."/>
            <person name="Osoegawa K."/>
            <person name="de Jong P."/>
            <person name="Grimwood J."/>
            <person name="Chapman J.A."/>
            <person name="Shapiro H."/>
            <person name="Aerts A."/>
            <person name="Otillar R.P."/>
            <person name="Terry A.Y."/>
            <person name="Boore J.L."/>
            <person name="Grigoriev I.V."/>
            <person name="Lindberg D.R."/>
            <person name="Seaver E.C."/>
            <person name="Weisblat D.A."/>
            <person name="Putnam N.H."/>
            <person name="Rokhsar D.S."/>
        </authorList>
    </citation>
    <scope>NUCLEOTIDE SEQUENCE</scope>
    <source>
        <strain evidence="2 4">I ESC-2004</strain>
    </source>
</reference>
<dbReference type="EnsemblMetazoa" id="CapteT218053">
    <property type="protein sequence ID" value="CapteP218053"/>
    <property type="gene ID" value="CapteG218053"/>
</dbReference>